<dbReference type="EMBL" id="GBXM01047885">
    <property type="protein sequence ID" value="JAH60692.1"/>
    <property type="molecule type" value="Transcribed_RNA"/>
</dbReference>
<reference evidence="1" key="2">
    <citation type="journal article" date="2015" name="Fish Shellfish Immunol.">
        <title>Early steps in the European eel (Anguilla anguilla)-Vibrio vulnificus interaction in the gills: Role of the RtxA13 toxin.</title>
        <authorList>
            <person name="Callol A."/>
            <person name="Pajuelo D."/>
            <person name="Ebbesson L."/>
            <person name="Teles M."/>
            <person name="MacKenzie S."/>
            <person name="Amaro C."/>
        </authorList>
    </citation>
    <scope>NUCLEOTIDE SEQUENCE</scope>
</reference>
<proteinExistence type="predicted"/>
<dbReference type="AlphaFoldDB" id="A0A0E9U4K0"/>
<reference evidence="1" key="1">
    <citation type="submission" date="2014-11" db="EMBL/GenBank/DDBJ databases">
        <authorList>
            <person name="Amaro Gonzalez C."/>
        </authorList>
    </citation>
    <scope>NUCLEOTIDE SEQUENCE</scope>
</reference>
<organism evidence="1">
    <name type="scientific">Anguilla anguilla</name>
    <name type="common">European freshwater eel</name>
    <name type="synonym">Muraena anguilla</name>
    <dbReference type="NCBI Taxonomy" id="7936"/>
    <lineage>
        <taxon>Eukaryota</taxon>
        <taxon>Metazoa</taxon>
        <taxon>Chordata</taxon>
        <taxon>Craniata</taxon>
        <taxon>Vertebrata</taxon>
        <taxon>Euteleostomi</taxon>
        <taxon>Actinopterygii</taxon>
        <taxon>Neopterygii</taxon>
        <taxon>Teleostei</taxon>
        <taxon>Anguilliformes</taxon>
        <taxon>Anguillidae</taxon>
        <taxon>Anguilla</taxon>
    </lineage>
</organism>
<protein>
    <submittedName>
        <fullName evidence="1">Uncharacterized protein</fullName>
    </submittedName>
</protein>
<accession>A0A0E9U4K0</accession>
<name>A0A0E9U4K0_ANGAN</name>
<sequence length="27" mass="3116">MVLRIRLSIEVKMRMSEGLFVNISGVH</sequence>
<evidence type="ECO:0000313" key="1">
    <source>
        <dbReference type="EMBL" id="JAH60692.1"/>
    </source>
</evidence>